<evidence type="ECO:0000256" key="1">
    <source>
        <dbReference type="SAM" id="MobiDB-lite"/>
    </source>
</evidence>
<dbReference type="PROSITE" id="PS51257">
    <property type="entry name" value="PROKAR_LIPOPROTEIN"/>
    <property type="match status" value="1"/>
</dbReference>
<feature type="compositionally biased region" description="Acidic residues" evidence="1">
    <location>
        <begin position="40"/>
        <end position="52"/>
    </location>
</feature>
<feature type="region of interest" description="Disordered" evidence="1">
    <location>
        <begin position="35"/>
        <end position="66"/>
    </location>
</feature>
<evidence type="ECO:0000313" key="2">
    <source>
        <dbReference type="EMBL" id="SVE12265.1"/>
    </source>
</evidence>
<accession>A0A383AYH2</accession>
<organism evidence="2">
    <name type="scientific">marine metagenome</name>
    <dbReference type="NCBI Taxonomy" id="408172"/>
    <lineage>
        <taxon>unclassified sequences</taxon>
        <taxon>metagenomes</taxon>
        <taxon>ecological metagenomes</taxon>
    </lineage>
</organism>
<dbReference type="AlphaFoldDB" id="A0A383AYH2"/>
<dbReference type="EMBL" id="UINC01195618">
    <property type="protein sequence ID" value="SVE12265.1"/>
    <property type="molecule type" value="Genomic_DNA"/>
</dbReference>
<protein>
    <submittedName>
        <fullName evidence="2">Uncharacterized protein</fullName>
    </submittedName>
</protein>
<gene>
    <name evidence="2" type="ORF">METZ01_LOCUS465119</name>
</gene>
<feature type="non-terminal residue" evidence="2">
    <location>
        <position position="135"/>
    </location>
</feature>
<reference evidence="2" key="1">
    <citation type="submission" date="2018-05" db="EMBL/GenBank/DDBJ databases">
        <authorList>
            <person name="Lanie J.A."/>
            <person name="Ng W.-L."/>
            <person name="Kazmierczak K.M."/>
            <person name="Andrzejewski T.M."/>
            <person name="Davidsen T.M."/>
            <person name="Wayne K.J."/>
            <person name="Tettelin H."/>
            <person name="Glass J.I."/>
            <person name="Rusch D."/>
            <person name="Podicherti R."/>
            <person name="Tsui H.-C.T."/>
            <person name="Winkler M.E."/>
        </authorList>
    </citation>
    <scope>NUCLEOTIDE SEQUENCE</scope>
</reference>
<sequence>MNRFWSSLESHPAFRAALLCLGFLVTGCATAPEETPAEVVEIESQEEPEQAVEAEPRPRPEPEDYPVAPFEGDSLYQLLVAEIAGYRSHYDVALEKYILTAEETRDPGVAGRAVRMALYLKNDDAALRAVKIWTE</sequence>
<proteinExistence type="predicted"/>
<name>A0A383AYH2_9ZZZZ</name>